<accession>A0A392VGM5</accession>
<protein>
    <submittedName>
        <fullName evidence="1">Uncharacterized protein</fullName>
    </submittedName>
</protein>
<evidence type="ECO:0000313" key="1">
    <source>
        <dbReference type="EMBL" id="MCI87047.1"/>
    </source>
</evidence>
<feature type="non-terminal residue" evidence="1">
    <location>
        <position position="27"/>
    </location>
</feature>
<name>A0A392VGM5_9FABA</name>
<comment type="caution">
    <text evidence="1">The sequence shown here is derived from an EMBL/GenBank/DDBJ whole genome shotgun (WGS) entry which is preliminary data.</text>
</comment>
<dbReference type="EMBL" id="LXQA011156243">
    <property type="protein sequence ID" value="MCI87047.1"/>
    <property type="molecule type" value="Genomic_DNA"/>
</dbReference>
<dbReference type="Proteomes" id="UP000265520">
    <property type="component" value="Unassembled WGS sequence"/>
</dbReference>
<evidence type="ECO:0000313" key="2">
    <source>
        <dbReference type="Proteomes" id="UP000265520"/>
    </source>
</evidence>
<proteinExistence type="predicted"/>
<dbReference type="AlphaFoldDB" id="A0A392VGM5"/>
<organism evidence="1 2">
    <name type="scientific">Trifolium medium</name>
    <dbReference type="NCBI Taxonomy" id="97028"/>
    <lineage>
        <taxon>Eukaryota</taxon>
        <taxon>Viridiplantae</taxon>
        <taxon>Streptophyta</taxon>
        <taxon>Embryophyta</taxon>
        <taxon>Tracheophyta</taxon>
        <taxon>Spermatophyta</taxon>
        <taxon>Magnoliopsida</taxon>
        <taxon>eudicotyledons</taxon>
        <taxon>Gunneridae</taxon>
        <taxon>Pentapetalae</taxon>
        <taxon>rosids</taxon>
        <taxon>fabids</taxon>
        <taxon>Fabales</taxon>
        <taxon>Fabaceae</taxon>
        <taxon>Papilionoideae</taxon>
        <taxon>50 kb inversion clade</taxon>
        <taxon>NPAAA clade</taxon>
        <taxon>Hologalegina</taxon>
        <taxon>IRL clade</taxon>
        <taxon>Trifolieae</taxon>
        <taxon>Trifolium</taxon>
    </lineage>
</organism>
<reference evidence="1 2" key="1">
    <citation type="journal article" date="2018" name="Front. Plant Sci.">
        <title>Red Clover (Trifolium pratense) and Zigzag Clover (T. medium) - A Picture of Genomic Similarities and Differences.</title>
        <authorList>
            <person name="Dluhosova J."/>
            <person name="Istvanek J."/>
            <person name="Nedelnik J."/>
            <person name="Repkova J."/>
        </authorList>
    </citation>
    <scope>NUCLEOTIDE SEQUENCE [LARGE SCALE GENOMIC DNA]</scope>
    <source>
        <strain evidence="2">cv. 10/8</strain>
        <tissue evidence="1">Leaf</tissue>
    </source>
</reference>
<sequence length="27" mass="2987">MDAMSSQRVLLGFYGAARASSVRVWVE</sequence>
<keyword evidence="2" id="KW-1185">Reference proteome</keyword>